<protein>
    <recommendedName>
        <fullName evidence="10">Inositol 3-kinase</fullName>
    </recommendedName>
</protein>
<feature type="domain" description="Carbohydrate kinase PfkB" evidence="6">
    <location>
        <begin position="198"/>
        <end position="268"/>
    </location>
</feature>
<name>A0AAD1ZAV1_9LAMI</name>
<dbReference type="GO" id="GO:0016301">
    <property type="term" value="F:kinase activity"/>
    <property type="evidence" value="ECO:0007669"/>
    <property type="project" value="UniProtKB-KW"/>
</dbReference>
<dbReference type="InterPro" id="IPR011611">
    <property type="entry name" value="PfkB_dom"/>
</dbReference>
<dbReference type="PANTHER" id="PTHR43085">
    <property type="entry name" value="HEXOKINASE FAMILY MEMBER"/>
    <property type="match status" value="1"/>
</dbReference>
<dbReference type="Proteomes" id="UP000834106">
    <property type="component" value="Chromosome 8"/>
</dbReference>
<evidence type="ECO:0000313" key="8">
    <source>
        <dbReference type="EMBL" id="CAI9766049.1"/>
    </source>
</evidence>
<organism evidence="8 9">
    <name type="scientific">Fraxinus pennsylvanica</name>
    <dbReference type="NCBI Taxonomy" id="56036"/>
    <lineage>
        <taxon>Eukaryota</taxon>
        <taxon>Viridiplantae</taxon>
        <taxon>Streptophyta</taxon>
        <taxon>Embryophyta</taxon>
        <taxon>Tracheophyta</taxon>
        <taxon>Spermatophyta</taxon>
        <taxon>Magnoliopsida</taxon>
        <taxon>eudicotyledons</taxon>
        <taxon>Gunneridae</taxon>
        <taxon>Pentapetalae</taxon>
        <taxon>asterids</taxon>
        <taxon>lamiids</taxon>
        <taxon>Lamiales</taxon>
        <taxon>Oleaceae</taxon>
        <taxon>Oleeae</taxon>
        <taxon>Fraxinus</taxon>
    </lineage>
</organism>
<dbReference type="InterPro" id="IPR010376">
    <property type="entry name" value="GBBH-like_N"/>
</dbReference>
<dbReference type="SUPFAM" id="SSF53613">
    <property type="entry name" value="Ribokinase-like"/>
    <property type="match status" value="1"/>
</dbReference>
<dbReference type="GO" id="GO:0010264">
    <property type="term" value="P:myo-inositol hexakisphosphate biosynthetic process"/>
    <property type="evidence" value="ECO:0007669"/>
    <property type="project" value="TreeGrafter"/>
</dbReference>
<evidence type="ECO:0008006" key="10">
    <source>
        <dbReference type="Google" id="ProtNLM"/>
    </source>
</evidence>
<keyword evidence="2" id="KW-0808">Transferase</keyword>
<keyword evidence="3" id="KW-0479">Metal-binding</keyword>
<dbReference type="Gene3D" id="3.30.2020.30">
    <property type="match status" value="1"/>
</dbReference>
<evidence type="ECO:0000256" key="2">
    <source>
        <dbReference type="ARBA" id="ARBA00022679"/>
    </source>
</evidence>
<reference evidence="8" key="1">
    <citation type="submission" date="2023-05" db="EMBL/GenBank/DDBJ databases">
        <authorList>
            <person name="Huff M."/>
        </authorList>
    </citation>
    <scope>NUCLEOTIDE SEQUENCE</scope>
</reference>
<gene>
    <name evidence="8" type="ORF">FPE_LOCUS13479</name>
</gene>
<evidence type="ECO:0000256" key="1">
    <source>
        <dbReference type="ARBA" id="ARBA00010688"/>
    </source>
</evidence>
<dbReference type="AlphaFoldDB" id="A0AAD1ZAV1"/>
<keyword evidence="9" id="KW-1185">Reference proteome</keyword>
<dbReference type="EMBL" id="OU503043">
    <property type="protein sequence ID" value="CAI9766049.1"/>
    <property type="molecule type" value="Genomic_DNA"/>
</dbReference>
<dbReference type="InterPro" id="IPR050306">
    <property type="entry name" value="PfkB_Carbo_kinase"/>
</dbReference>
<evidence type="ECO:0000256" key="4">
    <source>
        <dbReference type="ARBA" id="ARBA00022777"/>
    </source>
</evidence>
<evidence type="ECO:0000313" key="9">
    <source>
        <dbReference type="Proteomes" id="UP000834106"/>
    </source>
</evidence>
<dbReference type="GO" id="GO:0046872">
    <property type="term" value="F:metal ion binding"/>
    <property type="evidence" value="ECO:0007669"/>
    <property type="project" value="UniProtKB-KW"/>
</dbReference>
<feature type="domain" description="Gamma-butyrobetaine hydroxylase-like N-terminal" evidence="7">
    <location>
        <begin position="354"/>
        <end position="404"/>
    </location>
</feature>
<keyword evidence="5" id="KW-0408">Iron</keyword>
<accession>A0AAD1ZAV1</accession>
<dbReference type="Pfam" id="PF06155">
    <property type="entry name" value="GBBH-like_N"/>
    <property type="match status" value="1"/>
</dbReference>
<sequence>MIENRGPSCLIVGNYCHDVLIKDDTVIGESLGGAASFISGVLDGFSISSAYVSKVGIDFSYPVIHPPLICPSSKTTVFHAHFSSDIKRDDRVLKRVCACDPITPHDLPNSHFSFGLAVGVGGEILPETLEKMLDVCDIVFVDIQALIRVFDSVDGTVMLVDLRETGFYRLLPRIRFLKASTDEAPYVDVEEVRKYCCLVVTNGKEGCTLYEKDKAQQIAPFPTIQVDPTGAGDSFLGGLVAGLVQGLGVPEAALLGNFFGSLTVGEIGLPKFDLKLLQRVNDEVQQMLLQCTGCPEGQNGELMFMKSFDHEQFHIALGAAKLTSTHPIQECLRDLPRLHTAEQSIHSQCSGRQKSLSSTFYEEDEWTGEQKLQYADVPADIEPEEIRPMGNYAVSITWADGFSQIAPYDQLQTMERLVDVPQLI</sequence>
<dbReference type="Pfam" id="PF00294">
    <property type="entry name" value="PfkB"/>
    <property type="match status" value="1"/>
</dbReference>
<dbReference type="PROSITE" id="PS00584">
    <property type="entry name" value="PFKB_KINASES_2"/>
    <property type="match status" value="1"/>
</dbReference>
<dbReference type="InterPro" id="IPR002173">
    <property type="entry name" value="Carboh/pur_kinase_PfkB_CS"/>
</dbReference>
<dbReference type="Gene3D" id="3.40.1190.20">
    <property type="match status" value="1"/>
</dbReference>
<dbReference type="PANTHER" id="PTHR43085:SF13">
    <property type="entry name" value="INOSITOL 3-KINASE"/>
    <property type="match status" value="1"/>
</dbReference>
<proteinExistence type="inferred from homology"/>
<evidence type="ECO:0000259" key="7">
    <source>
        <dbReference type="Pfam" id="PF06155"/>
    </source>
</evidence>
<keyword evidence="4" id="KW-0418">Kinase</keyword>
<dbReference type="InterPro" id="IPR029056">
    <property type="entry name" value="Ribokinase-like"/>
</dbReference>
<evidence type="ECO:0000259" key="6">
    <source>
        <dbReference type="Pfam" id="PF00294"/>
    </source>
</evidence>
<evidence type="ECO:0000256" key="3">
    <source>
        <dbReference type="ARBA" id="ARBA00022723"/>
    </source>
</evidence>
<comment type="similarity">
    <text evidence="1">Belongs to the carbohydrate kinase PfkB family.</text>
</comment>
<evidence type="ECO:0000256" key="5">
    <source>
        <dbReference type="ARBA" id="ARBA00023004"/>
    </source>
</evidence>
<dbReference type="InterPro" id="IPR038492">
    <property type="entry name" value="GBBH-like_N_sf"/>
</dbReference>